<evidence type="ECO:0000256" key="5">
    <source>
        <dbReference type="ARBA" id="ARBA00022777"/>
    </source>
</evidence>
<dbReference type="Gene3D" id="3.30.565.10">
    <property type="entry name" value="Histidine kinase-like ATPase, C-terminal domain"/>
    <property type="match status" value="1"/>
</dbReference>
<dbReference type="InterPro" id="IPR050736">
    <property type="entry name" value="Sensor_HK_Regulatory"/>
</dbReference>
<dbReference type="SUPFAM" id="SSF47384">
    <property type="entry name" value="Homodimeric domain of signal transducing histidine kinase"/>
    <property type="match status" value="1"/>
</dbReference>
<dbReference type="InterPro" id="IPR019734">
    <property type="entry name" value="TPR_rpt"/>
</dbReference>
<keyword evidence="11" id="KW-1185">Reference proteome</keyword>
<dbReference type="InterPro" id="IPR004358">
    <property type="entry name" value="Sig_transdc_His_kin-like_C"/>
</dbReference>
<dbReference type="CDD" id="cd00075">
    <property type="entry name" value="HATPase"/>
    <property type="match status" value="1"/>
</dbReference>
<evidence type="ECO:0000259" key="9">
    <source>
        <dbReference type="PROSITE" id="PS50109"/>
    </source>
</evidence>
<dbReference type="GO" id="GO:0000155">
    <property type="term" value="F:phosphorelay sensor kinase activity"/>
    <property type="evidence" value="ECO:0007669"/>
    <property type="project" value="InterPro"/>
</dbReference>
<evidence type="ECO:0000313" key="10">
    <source>
        <dbReference type="EMBL" id="PTQ96622.1"/>
    </source>
</evidence>
<dbReference type="PRINTS" id="PR00344">
    <property type="entry name" value="BCTRLSENSOR"/>
</dbReference>
<dbReference type="InterPro" id="IPR005467">
    <property type="entry name" value="His_kinase_dom"/>
</dbReference>
<keyword evidence="5 10" id="KW-0418">Kinase</keyword>
<evidence type="ECO:0000256" key="7">
    <source>
        <dbReference type="PROSITE-ProRule" id="PRU00339"/>
    </source>
</evidence>
<dbReference type="SMART" id="SM00388">
    <property type="entry name" value="HisKA"/>
    <property type="match status" value="1"/>
</dbReference>
<keyword evidence="3" id="KW-0597">Phosphoprotein</keyword>
<dbReference type="Proteomes" id="UP000244168">
    <property type="component" value="Unassembled WGS sequence"/>
</dbReference>
<feature type="transmembrane region" description="Helical" evidence="8">
    <location>
        <begin position="6"/>
        <end position="26"/>
    </location>
</feature>
<evidence type="ECO:0000256" key="6">
    <source>
        <dbReference type="ARBA" id="ARBA00023012"/>
    </source>
</evidence>
<reference evidence="10 11" key="1">
    <citation type="submission" date="2018-04" db="EMBL/GenBank/DDBJ databases">
        <title>Genomic Encyclopedia of Archaeal and Bacterial Type Strains, Phase II (KMG-II): from individual species to whole genera.</title>
        <authorList>
            <person name="Goeker M."/>
        </authorList>
    </citation>
    <scope>NUCLEOTIDE SEQUENCE [LARGE SCALE GENOMIC DNA]</scope>
    <source>
        <strain evidence="10 11">DSM 26809</strain>
    </source>
</reference>
<comment type="catalytic activity">
    <reaction evidence="1">
        <text>ATP + protein L-histidine = ADP + protein N-phospho-L-histidine.</text>
        <dbReference type="EC" id="2.7.13.3"/>
    </reaction>
</comment>
<keyword evidence="8" id="KW-0472">Membrane</keyword>
<dbReference type="SUPFAM" id="SSF48452">
    <property type="entry name" value="TPR-like"/>
    <property type="match status" value="1"/>
</dbReference>
<keyword evidence="8" id="KW-1133">Transmembrane helix</keyword>
<comment type="caution">
    <text evidence="10">The sequence shown here is derived from an EMBL/GenBank/DDBJ whole genome shotgun (WGS) entry which is preliminary data.</text>
</comment>
<dbReference type="Pfam" id="PF13181">
    <property type="entry name" value="TPR_8"/>
    <property type="match status" value="2"/>
</dbReference>
<dbReference type="PANTHER" id="PTHR43711">
    <property type="entry name" value="TWO-COMPONENT HISTIDINE KINASE"/>
    <property type="match status" value="1"/>
</dbReference>
<feature type="repeat" description="TPR" evidence="7">
    <location>
        <begin position="162"/>
        <end position="195"/>
    </location>
</feature>
<feature type="transmembrane region" description="Helical" evidence="8">
    <location>
        <begin position="406"/>
        <end position="427"/>
    </location>
</feature>
<dbReference type="CDD" id="cd00082">
    <property type="entry name" value="HisKA"/>
    <property type="match status" value="1"/>
</dbReference>
<keyword evidence="6" id="KW-0902">Two-component regulatory system</keyword>
<dbReference type="PROSITE" id="PS50005">
    <property type="entry name" value="TPR"/>
    <property type="match status" value="1"/>
</dbReference>
<organism evidence="10 11">
    <name type="scientific">Mucilaginibacter yixingensis</name>
    <dbReference type="NCBI Taxonomy" id="1295612"/>
    <lineage>
        <taxon>Bacteria</taxon>
        <taxon>Pseudomonadati</taxon>
        <taxon>Bacteroidota</taxon>
        <taxon>Sphingobacteriia</taxon>
        <taxon>Sphingobacteriales</taxon>
        <taxon>Sphingobacteriaceae</taxon>
        <taxon>Mucilaginibacter</taxon>
    </lineage>
</organism>
<evidence type="ECO:0000256" key="2">
    <source>
        <dbReference type="ARBA" id="ARBA00012438"/>
    </source>
</evidence>
<dbReference type="EMBL" id="QAOQ01000004">
    <property type="protein sequence ID" value="PTQ96622.1"/>
    <property type="molecule type" value="Genomic_DNA"/>
</dbReference>
<name>A0A2T5J968_9SPHI</name>
<dbReference type="RefSeq" id="WP_107828585.1">
    <property type="nucleotide sequence ID" value="NZ_CP160205.1"/>
</dbReference>
<evidence type="ECO:0000256" key="1">
    <source>
        <dbReference type="ARBA" id="ARBA00000085"/>
    </source>
</evidence>
<keyword evidence="8" id="KW-0812">Transmembrane</keyword>
<dbReference type="SMART" id="SM00387">
    <property type="entry name" value="HATPase_c"/>
    <property type="match status" value="1"/>
</dbReference>
<dbReference type="AlphaFoldDB" id="A0A2T5J968"/>
<dbReference type="Gene3D" id="1.10.287.130">
    <property type="match status" value="1"/>
</dbReference>
<dbReference type="InterPro" id="IPR036890">
    <property type="entry name" value="HATPase_C_sf"/>
</dbReference>
<dbReference type="Pfam" id="PF02518">
    <property type="entry name" value="HATPase_c"/>
    <property type="match status" value="1"/>
</dbReference>
<dbReference type="FunFam" id="3.30.565.10:FF:000006">
    <property type="entry name" value="Sensor histidine kinase WalK"/>
    <property type="match status" value="1"/>
</dbReference>
<dbReference type="InterPro" id="IPR036097">
    <property type="entry name" value="HisK_dim/P_sf"/>
</dbReference>
<sequence length="686" mass="77785">MVQNRVYQHFYYLWLLFSIVIIYSGCNQASKLTKAEHPQLTDSILIIANGLPVSEKIRFINSAYVKFTPGADDRWKRYNFIRGVYSSQREYLKASDYADSMIILTAPLAKQGKPYSDDLIKSLFAKGDTQLGLNNFESAIKYYDEADDLERIGANKGPVHFFNYNIRLATGFYQQGNYQQALSYFKQVLENKPYNNDAWLKFTFTQAQLDNIALCFSALNKPDSALYYYDKALKYIGQEQQKFTTTDQQRFIDLAKSVVYGNKAKVFLTVGRKAEAEQLLNKSVELSKNDPGDESIYSREKLAALYLERHETQKVSAMLDTLKMWADKPQYADHRMQYLKLLAGVSAQTGNFPKAYQANQQLLLLNDSLAKQKSANIQENMGRLMAYNEKVSQIGRLQRDKTLSRFLLGGAMIVLLLSAFILALLWLNFRRSRSNVRQLKLLNDEIQIRNEDLGRAFTALERSYEANARIIQLVAHDLRSPIAAMRNFAQLLDGDTLPVVERSNITRLINADCADALSLIEDMLNNNASGELLLLEQFELSDLLKQCIDRLLVKAHAKRQQVEFAPAQVIINADAEKLRRVFNNLLTNAIKFTGAKGMIKIDMHVTKTEVTVSIADNGIGIPEDIQQKLFDISAGIKRKGTSNEPSHGLGLFICRQIVEAHKGKIWFSPGVDGGAVFNVTLRRYLA</sequence>
<accession>A0A2T5J968</accession>
<dbReference type="PROSITE" id="PS50109">
    <property type="entry name" value="HIS_KIN"/>
    <property type="match status" value="1"/>
</dbReference>
<dbReference type="PANTHER" id="PTHR43711:SF26">
    <property type="entry name" value="SENSOR HISTIDINE KINASE RCSC"/>
    <property type="match status" value="1"/>
</dbReference>
<protein>
    <recommendedName>
        <fullName evidence="2">histidine kinase</fullName>
        <ecNumber evidence="2">2.7.13.3</ecNumber>
    </recommendedName>
</protein>
<dbReference type="Gene3D" id="1.25.40.10">
    <property type="entry name" value="Tetratricopeptide repeat domain"/>
    <property type="match status" value="1"/>
</dbReference>
<proteinExistence type="predicted"/>
<dbReference type="SMART" id="SM00028">
    <property type="entry name" value="TPR"/>
    <property type="match status" value="5"/>
</dbReference>
<feature type="domain" description="Histidine kinase" evidence="9">
    <location>
        <begin position="473"/>
        <end position="685"/>
    </location>
</feature>
<dbReference type="OrthoDB" id="9811889at2"/>
<dbReference type="InterPro" id="IPR003661">
    <property type="entry name" value="HisK_dim/P_dom"/>
</dbReference>
<evidence type="ECO:0000313" key="11">
    <source>
        <dbReference type="Proteomes" id="UP000244168"/>
    </source>
</evidence>
<keyword evidence="7" id="KW-0802">TPR repeat</keyword>
<dbReference type="InterPro" id="IPR011990">
    <property type="entry name" value="TPR-like_helical_dom_sf"/>
</dbReference>
<evidence type="ECO:0000256" key="4">
    <source>
        <dbReference type="ARBA" id="ARBA00022679"/>
    </source>
</evidence>
<evidence type="ECO:0000256" key="3">
    <source>
        <dbReference type="ARBA" id="ARBA00022553"/>
    </source>
</evidence>
<dbReference type="InterPro" id="IPR003594">
    <property type="entry name" value="HATPase_dom"/>
</dbReference>
<evidence type="ECO:0000256" key="8">
    <source>
        <dbReference type="SAM" id="Phobius"/>
    </source>
</evidence>
<gene>
    <name evidence="10" type="ORF">C8P68_104107</name>
</gene>
<dbReference type="SUPFAM" id="SSF55874">
    <property type="entry name" value="ATPase domain of HSP90 chaperone/DNA topoisomerase II/histidine kinase"/>
    <property type="match status" value="1"/>
</dbReference>
<dbReference type="EC" id="2.7.13.3" evidence="2"/>
<keyword evidence="4" id="KW-0808">Transferase</keyword>